<evidence type="ECO:0000313" key="3">
    <source>
        <dbReference type="EMBL" id="QIS08226.1"/>
    </source>
</evidence>
<dbReference type="InterPro" id="IPR019920">
    <property type="entry name" value="F420-binding_dom_put"/>
</dbReference>
<gene>
    <name evidence="3" type="ORF">F5544_01520</name>
</gene>
<dbReference type="Proteomes" id="UP000503540">
    <property type="component" value="Chromosome"/>
</dbReference>
<dbReference type="EMBL" id="CP046172">
    <property type="protein sequence ID" value="QIS08226.1"/>
    <property type="molecule type" value="Genomic_DNA"/>
</dbReference>
<reference evidence="3 4" key="1">
    <citation type="journal article" date="2019" name="ACS Chem. Biol.">
        <title>Identification and Mobilization of a Cryptic Antibiotic Biosynthesis Gene Locus from a Human-Pathogenic Nocardia Isolate.</title>
        <authorList>
            <person name="Herisse M."/>
            <person name="Ishida K."/>
            <person name="Porter J.L."/>
            <person name="Howden B."/>
            <person name="Hertweck C."/>
            <person name="Stinear T.P."/>
            <person name="Pidot S.J."/>
        </authorList>
    </citation>
    <scope>NUCLEOTIDE SEQUENCE [LARGE SCALE GENOMIC DNA]</scope>
    <source>
        <strain evidence="3 4">AUSMDU00012717</strain>
    </source>
</reference>
<dbReference type="PANTHER" id="PTHR35176">
    <property type="entry name" value="HEME OXYGENASE HI_0854-RELATED"/>
    <property type="match status" value="1"/>
</dbReference>
<accession>A0A6G9Y580</accession>
<dbReference type="KEGG" id="nah:F5544_01520"/>
<dbReference type="SUPFAM" id="SSF50475">
    <property type="entry name" value="FMN-binding split barrel"/>
    <property type="match status" value="1"/>
</dbReference>
<dbReference type="NCBIfam" id="TIGR03618">
    <property type="entry name" value="Rv1155_F420"/>
    <property type="match status" value="1"/>
</dbReference>
<dbReference type="PANTHER" id="PTHR35176:SF6">
    <property type="entry name" value="HEME OXYGENASE HI_0854-RELATED"/>
    <property type="match status" value="1"/>
</dbReference>
<sequence length="136" mass="15030">MPVVFDAEVRKILDGRNFATVATLDAHGAPHTSVVWILRDGDTVVFSTTAERLKARHLGRDPRVSLTVFDTANPYRSVDIRGVAELTDDTDREVQFLVSRKYLGTEPPPEPDTVRRMVVRIVPERVSGFVGGSGRG</sequence>
<dbReference type="InterPro" id="IPR052019">
    <property type="entry name" value="F420H2_bilvrd_red/Heme_oxyg"/>
</dbReference>
<dbReference type="RefSeq" id="WP_167471509.1">
    <property type="nucleotide sequence ID" value="NZ_CP046172.1"/>
</dbReference>
<dbReference type="InterPro" id="IPR012349">
    <property type="entry name" value="Split_barrel_FMN-bd"/>
</dbReference>
<protein>
    <submittedName>
        <fullName evidence="3">TIGR03618 family F420-dependent PPOX class oxidoreductase</fullName>
    </submittedName>
</protein>
<dbReference type="Gene3D" id="2.30.110.10">
    <property type="entry name" value="Electron Transport, Fmn-binding Protein, Chain A"/>
    <property type="match status" value="1"/>
</dbReference>
<dbReference type="Pfam" id="PF01243">
    <property type="entry name" value="PNPOx_N"/>
    <property type="match status" value="1"/>
</dbReference>
<keyword evidence="1" id="KW-0560">Oxidoreductase</keyword>
<proteinExistence type="predicted"/>
<dbReference type="GO" id="GO:0005829">
    <property type="term" value="C:cytosol"/>
    <property type="evidence" value="ECO:0007669"/>
    <property type="project" value="TreeGrafter"/>
</dbReference>
<keyword evidence="4" id="KW-1185">Reference proteome</keyword>
<evidence type="ECO:0000313" key="4">
    <source>
        <dbReference type="Proteomes" id="UP000503540"/>
    </source>
</evidence>
<evidence type="ECO:0000256" key="1">
    <source>
        <dbReference type="ARBA" id="ARBA00023002"/>
    </source>
</evidence>
<dbReference type="GO" id="GO:0070967">
    <property type="term" value="F:coenzyme F420 binding"/>
    <property type="evidence" value="ECO:0007669"/>
    <property type="project" value="TreeGrafter"/>
</dbReference>
<dbReference type="InterPro" id="IPR011576">
    <property type="entry name" value="Pyridox_Oxase_N"/>
</dbReference>
<name>A0A6G9Y580_9NOCA</name>
<dbReference type="AlphaFoldDB" id="A0A6G9Y580"/>
<organism evidence="3 4">
    <name type="scientific">Nocardia arthritidis</name>
    <dbReference type="NCBI Taxonomy" id="228602"/>
    <lineage>
        <taxon>Bacteria</taxon>
        <taxon>Bacillati</taxon>
        <taxon>Actinomycetota</taxon>
        <taxon>Actinomycetes</taxon>
        <taxon>Mycobacteriales</taxon>
        <taxon>Nocardiaceae</taxon>
        <taxon>Nocardia</taxon>
    </lineage>
</organism>
<dbReference type="GO" id="GO:0016627">
    <property type="term" value="F:oxidoreductase activity, acting on the CH-CH group of donors"/>
    <property type="evidence" value="ECO:0007669"/>
    <property type="project" value="TreeGrafter"/>
</dbReference>
<feature type="domain" description="Pyridoxamine 5'-phosphate oxidase N-terminal" evidence="2">
    <location>
        <begin position="6"/>
        <end position="127"/>
    </location>
</feature>
<evidence type="ECO:0000259" key="2">
    <source>
        <dbReference type="Pfam" id="PF01243"/>
    </source>
</evidence>